<dbReference type="Proteomes" id="UP000318422">
    <property type="component" value="Unassembled WGS sequence"/>
</dbReference>
<evidence type="ECO:0000256" key="3">
    <source>
        <dbReference type="ARBA" id="ARBA00022722"/>
    </source>
</evidence>
<dbReference type="SMART" id="SM00487">
    <property type="entry name" value="DEXDc"/>
    <property type="match status" value="1"/>
</dbReference>
<dbReference type="Gene3D" id="1.10.3210.30">
    <property type="match status" value="1"/>
</dbReference>
<dbReference type="CDD" id="cd09641">
    <property type="entry name" value="Cas3''_I"/>
    <property type="match status" value="1"/>
</dbReference>
<evidence type="ECO:0000256" key="4">
    <source>
        <dbReference type="ARBA" id="ARBA00022723"/>
    </source>
</evidence>
<name>A0A4Y4D252_ZOORA</name>
<evidence type="ECO:0000313" key="11">
    <source>
        <dbReference type="EMBL" id="GEC97814.1"/>
    </source>
</evidence>
<gene>
    <name evidence="11" type="ORF">ZRA01_38870</name>
</gene>
<dbReference type="GO" id="GO:0005524">
    <property type="term" value="F:ATP binding"/>
    <property type="evidence" value="ECO:0007669"/>
    <property type="project" value="UniProtKB-KW"/>
</dbReference>
<dbReference type="InterPro" id="IPR006474">
    <property type="entry name" value="Helicase_Cas3_CRISPR-ass_core"/>
</dbReference>
<dbReference type="Pfam" id="PF18019">
    <property type="entry name" value="Cas3_HD"/>
    <property type="match status" value="1"/>
</dbReference>
<feature type="domain" description="HD Cas3-type" evidence="10">
    <location>
        <begin position="21"/>
        <end position="230"/>
    </location>
</feature>
<comment type="caution">
    <text evidence="11">The sequence shown here is derived from an EMBL/GenBank/DDBJ whole genome shotgun (WGS) entry which is preliminary data.</text>
</comment>
<dbReference type="NCBIfam" id="TIGR01587">
    <property type="entry name" value="cas3_core"/>
    <property type="match status" value="1"/>
</dbReference>
<keyword evidence="12" id="KW-1185">Reference proteome</keyword>
<reference evidence="11 12" key="1">
    <citation type="submission" date="2019-06" db="EMBL/GenBank/DDBJ databases">
        <title>Whole genome shotgun sequence of Zoogloea ramigera NBRC 15342.</title>
        <authorList>
            <person name="Hosoyama A."/>
            <person name="Uohara A."/>
            <person name="Ohji S."/>
            <person name="Ichikawa N."/>
        </authorList>
    </citation>
    <scope>NUCLEOTIDE SEQUENCE [LARGE SCALE GENOMIC DNA]</scope>
    <source>
        <strain evidence="11 12">NBRC 15342</strain>
    </source>
</reference>
<evidence type="ECO:0000256" key="2">
    <source>
        <dbReference type="ARBA" id="ARBA00009046"/>
    </source>
</evidence>
<dbReference type="EMBL" id="BJNV01000143">
    <property type="protein sequence ID" value="GEC97814.1"/>
    <property type="molecule type" value="Genomic_DNA"/>
</dbReference>
<dbReference type="SUPFAM" id="SSF52540">
    <property type="entry name" value="P-loop containing nucleoside triphosphate hydrolases"/>
    <property type="match status" value="1"/>
</dbReference>
<dbReference type="InterPro" id="IPR006483">
    <property type="entry name" value="CRISPR-assoc_Cas3_HD"/>
</dbReference>
<keyword evidence="11" id="KW-0255">Endonuclease</keyword>
<accession>A0A4Y4D252</accession>
<dbReference type="GO" id="GO:0004519">
    <property type="term" value="F:endonuclease activity"/>
    <property type="evidence" value="ECO:0007669"/>
    <property type="project" value="UniProtKB-KW"/>
</dbReference>
<dbReference type="GO" id="GO:0046872">
    <property type="term" value="F:metal ion binding"/>
    <property type="evidence" value="ECO:0007669"/>
    <property type="project" value="UniProtKB-KW"/>
</dbReference>
<dbReference type="GO" id="GO:0003723">
    <property type="term" value="F:RNA binding"/>
    <property type="evidence" value="ECO:0007669"/>
    <property type="project" value="TreeGrafter"/>
</dbReference>
<keyword evidence="9" id="KW-0051">Antiviral defense</keyword>
<keyword evidence="5" id="KW-0547">Nucleotide-binding</keyword>
<evidence type="ECO:0000256" key="7">
    <source>
        <dbReference type="ARBA" id="ARBA00022806"/>
    </source>
</evidence>
<dbReference type="GO" id="GO:0051607">
    <property type="term" value="P:defense response to virus"/>
    <property type="evidence" value="ECO:0007669"/>
    <property type="project" value="UniProtKB-KW"/>
</dbReference>
<dbReference type="OrthoDB" id="9810236at2"/>
<dbReference type="Pfam" id="PF22590">
    <property type="entry name" value="Cas3-like_C_2"/>
    <property type="match status" value="1"/>
</dbReference>
<evidence type="ECO:0000313" key="12">
    <source>
        <dbReference type="Proteomes" id="UP000318422"/>
    </source>
</evidence>
<dbReference type="RefSeq" id="WP_141355136.1">
    <property type="nucleotide sequence ID" value="NZ_BJNV01000143.1"/>
</dbReference>
<dbReference type="InterPro" id="IPR014001">
    <property type="entry name" value="Helicase_ATP-bd"/>
</dbReference>
<evidence type="ECO:0000256" key="8">
    <source>
        <dbReference type="ARBA" id="ARBA00022840"/>
    </source>
</evidence>
<keyword evidence="3" id="KW-0540">Nuclease</keyword>
<sequence length="927" mass="101952">MNMQEQESCSTPGAYWGKAGKSGGHHLLCYHSLDVAAVGVALLRQSPSLQQLLRKALPDCTSEALEGWLIFFLALHDLGKFSEAFQSQRADLMQLLRGRTPDPGKPYTLRHDTLGWLLWKQRLEKQAIDEEWFGLDSCDLVEAGGLDWWMKACTGHHGTPPALGRGDWKQHCNAREDGSAVDQFIGSLFILVPRKLLAEIASQLEAETFAQASQTLSWWLAGVVVLADWLGSNQSYFPYCATPMPIGEYWGHAQTRASLALAASGLTSRPSAVREFSDFFPGITQPSPLQAWAINVPVSSEPQVHLLEDVTGAGKTEAAMMLAHRLMAAGLADGFFIALPTMATANAMYGRISEVYQQLFAGDASLVLSHGQSRLVEEFATSILPAIDPEADGRQLDETAGARCAVWLAEHGKRSLLSPAGVGTIDQTLLAVLTSKHQCLRLLGLFRKVLVVDEVHACDAYMQRVLETVLTFHACAGGSAILLSATLPERMKQSLLNAFARGRGCSSAPQLSLDAFPLATSWRDCAARLDETPIATRDAVKRRLAVRYVSDESQVLSVIRDALTAGRCVCWMRNTVADALAAHAHFRDELPPEKLILFHARFTLGDRLATEEQVLSRFGKGSDAQRRAGKLVIATQVAEQSLDADWDLVVSDLAPIDRLIQRAGRLQRHPRDVDGNRLLDPATGDQRGVPCLWVFGPEWVENPAEDWYKRTLPRAARVYPHHGQLWLTAQALQKGEIALPDDARFLVESVFGDLGEVPEALLASSGEAEGQALADRSEGQQNTIKLSSGYTADGTEWWSDARTPSRLGEATVNVILARWVDDTLEPWNHHDERRHAWAYSSLRMAERQICARWVETDPERESVVLAALETLPDKGKWSVLLALEEQAGRWVGRALAPGKDDEASRSVLWRYDVEAGLIREKTPAGSG</sequence>
<evidence type="ECO:0000256" key="6">
    <source>
        <dbReference type="ARBA" id="ARBA00022801"/>
    </source>
</evidence>
<protein>
    <submittedName>
        <fullName evidence="11">CRISPR-associated helicase/endonuclease Cas3</fullName>
    </submittedName>
</protein>
<dbReference type="NCBIfam" id="TIGR01596">
    <property type="entry name" value="cas3_HD"/>
    <property type="match status" value="1"/>
</dbReference>
<dbReference type="PROSITE" id="PS51643">
    <property type="entry name" value="HD_CAS3"/>
    <property type="match status" value="1"/>
</dbReference>
<keyword evidence="7" id="KW-0347">Helicase</keyword>
<dbReference type="InterPro" id="IPR038257">
    <property type="entry name" value="CRISPR-assoc_Cas3_HD_sf"/>
</dbReference>
<dbReference type="GO" id="GO:0003724">
    <property type="term" value="F:RNA helicase activity"/>
    <property type="evidence" value="ECO:0007669"/>
    <property type="project" value="TreeGrafter"/>
</dbReference>
<dbReference type="Gene3D" id="3.40.50.300">
    <property type="entry name" value="P-loop containing nucleotide triphosphate hydrolases"/>
    <property type="match status" value="2"/>
</dbReference>
<evidence type="ECO:0000256" key="9">
    <source>
        <dbReference type="ARBA" id="ARBA00023118"/>
    </source>
</evidence>
<dbReference type="InterPro" id="IPR054712">
    <property type="entry name" value="Cas3-like_dom"/>
</dbReference>
<dbReference type="InterPro" id="IPR027417">
    <property type="entry name" value="P-loop_NTPase"/>
</dbReference>
<dbReference type="GO" id="GO:0016787">
    <property type="term" value="F:hydrolase activity"/>
    <property type="evidence" value="ECO:0007669"/>
    <property type="project" value="UniProtKB-KW"/>
</dbReference>
<dbReference type="PANTHER" id="PTHR47963:SF9">
    <property type="entry name" value="CRISPR-ASSOCIATED ENDONUCLEASE_HELICASE CAS3"/>
    <property type="match status" value="1"/>
</dbReference>
<keyword evidence="6" id="KW-0378">Hydrolase</keyword>
<evidence type="ECO:0000256" key="5">
    <source>
        <dbReference type="ARBA" id="ARBA00022741"/>
    </source>
</evidence>
<keyword evidence="8" id="KW-0067">ATP-binding</keyword>
<keyword evidence="4" id="KW-0479">Metal-binding</keyword>
<comment type="similarity">
    <text evidence="1">In the N-terminal section; belongs to the CRISPR-associated nuclease Cas3-HD family.</text>
</comment>
<dbReference type="AlphaFoldDB" id="A0A4Y4D252"/>
<evidence type="ECO:0000259" key="10">
    <source>
        <dbReference type="PROSITE" id="PS51643"/>
    </source>
</evidence>
<proteinExistence type="inferred from homology"/>
<comment type="similarity">
    <text evidence="2">In the central section; belongs to the CRISPR-associated helicase Cas3 family.</text>
</comment>
<organism evidence="11 12">
    <name type="scientific">Zoogloea ramigera</name>
    <dbReference type="NCBI Taxonomy" id="350"/>
    <lineage>
        <taxon>Bacteria</taxon>
        <taxon>Pseudomonadati</taxon>
        <taxon>Pseudomonadota</taxon>
        <taxon>Betaproteobacteria</taxon>
        <taxon>Rhodocyclales</taxon>
        <taxon>Zoogloeaceae</taxon>
        <taxon>Zoogloea</taxon>
    </lineage>
</organism>
<dbReference type="PANTHER" id="PTHR47963">
    <property type="entry name" value="DEAD-BOX ATP-DEPENDENT RNA HELICASE 47, MITOCHONDRIAL"/>
    <property type="match status" value="1"/>
</dbReference>
<evidence type="ECO:0000256" key="1">
    <source>
        <dbReference type="ARBA" id="ARBA00006847"/>
    </source>
</evidence>
<dbReference type="InterPro" id="IPR050547">
    <property type="entry name" value="DEAD_box_RNA_helicases"/>
</dbReference>